<protein>
    <submittedName>
        <fullName evidence="2">DUF4124 domain-containing protein</fullName>
    </submittedName>
</protein>
<dbReference type="AlphaFoldDB" id="A0A514EBQ7"/>
<evidence type="ECO:0000256" key="1">
    <source>
        <dbReference type="SAM" id="SignalP"/>
    </source>
</evidence>
<evidence type="ECO:0000313" key="2">
    <source>
        <dbReference type="EMBL" id="QDI03450.1"/>
    </source>
</evidence>
<organism evidence="2 3">
    <name type="scientific">Xanthomonas cerealis pv. cerealis</name>
    <dbReference type="NCBI Taxonomy" id="152263"/>
    <lineage>
        <taxon>Bacteria</taxon>
        <taxon>Pseudomonadati</taxon>
        <taxon>Pseudomonadota</taxon>
        <taxon>Gammaproteobacteria</taxon>
        <taxon>Lysobacterales</taxon>
        <taxon>Lysobacteraceae</taxon>
        <taxon>Xanthomonas</taxon>
        <taxon>Xanthomonas translucens group</taxon>
        <taxon>Xanthomonas cerealis</taxon>
    </lineage>
</organism>
<accession>A0A514EBQ7</accession>
<gene>
    <name evidence="2" type="ORF">E4A48_06870</name>
</gene>
<evidence type="ECO:0000313" key="3">
    <source>
        <dbReference type="Proteomes" id="UP000319349"/>
    </source>
</evidence>
<reference evidence="2 3" key="1">
    <citation type="submission" date="2019-03" db="EMBL/GenBank/DDBJ databases">
        <title>Tal1 in Xanthomonas translucens pv. cerealis Contributes to Virulence in Bacterial Leaf Streak of Wheat.</title>
        <authorList>
            <person name="Shah S.M.A."/>
            <person name="Haq F."/>
            <person name="Ma W."/>
            <person name="Xu X."/>
            <person name="Wang S."/>
            <person name="Xu Z."/>
            <person name="Zou L."/>
            <person name="Zhu B."/>
            <person name="Chen G."/>
        </authorList>
    </citation>
    <scope>NUCLEOTIDE SEQUENCE [LARGE SCALE GENOMIC DNA]</scope>
    <source>
        <strain evidence="2 3">01</strain>
    </source>
</reference>
<keyword evidence="1" id="KW-0732">Signal</keyword>
<feature type="chain" id="PRO_5021779273" evidence="1">
    <location>
        <begin position="20"/>
        <end position="135"/>
    </location>
</feature>
<keyword evidence="3" id="KW-1185">Reference proteome</keyword>
<dbReference type="RefSeq" id="WP_142742112.1">
    <property type="nucleotide sequence ID" value="NZ_CP038228.1"/>
</dbReference>
<dbReference type="Proteomes" id="UP000319349">
    <property type="component" value="Chromosome"/>
</dbReference>
<name>A0A514EBQ7_9XANT</name>
<dbReference type="EMBL" id="CP038228">
    <property type="protein sequence ID" value="QDI03450.1"/>
    <property type="molecule type" value="Genomic_DNA"/>
</dbReference>
<feature type="signal peptide" evidence="1">
    <location>
        <begin position="1"/>
        <end position="19"/>
    </location>
</feature>
<proteinExistence type="predicted"/>
<sequence>MDVRVFAVILALIIAPSHAQQVYKCVSGKQVSYQSAPCATGQAAKAWDATPVAEPSNAERWRLYRIQQQLDRRYAADRAALSAGSGYGASVPSEQSSYACQSAKRQRAVVYEAAGLKRSFQLSSQQDEQVRNACK</sequence>